<dbReference type="AlphaFoldDB" id="E9T0A6"/>
<dbReference type="RefSeq" id="WP_005513061.1">
    <property type="nucleotide sequence ID" value="NZ_CM001149.1"/>
</dbReference>
<name>E9T0A6_RHOHA</name>
<evidence type="ECO:0000313" key="2">
    <source>
        <dbReference type="Proteomes" id="UP000004245"/>
    </source>
</evidence>
<dbReference type="EMBL" id="ADNW02000008">
    <property type="protein sequence ID" value="EGD24689.1"/>
    <property type="molecule type" value="Genomic_DNA"/>
</dbReference>
<sequence length="82" mass="9187">MTASTEPRLPTTPESSWKACSLHEFRRHTGKRVVYLSVATGKPAETGIVSHVDDRWVYVHYSGSQGPLATHPDNLRLTGERR</sequence>
<dbReference type="OrthoDB" id="9879545at2"/>
<keyword evidence="2" id="KW-1185">Reference proteome</keyword>
<proteinExistence type="predicted"/>
<organism evidence="1 2">
    <name type="scientific">Prescottella equi ATCC 33707</name>
    <dbReference type="NCBI Taxonomy" id="525370"/>
    <lineage>
        <taxon>Bacteria</taxon>
        <taxon>Bacillati</taxon>
        <taxon>Actinomycetota</taxon>
        <taxon>Actinomycetes</taxon>
        <taxon>Mycobacteriales</taxon>
        <taxon>Nocardiaceae</taxon>
        <taxon>Prescottella</taxon>
    </lineage>
</organism>
<comment type="caution">
    <text evidence="1">The sequence shown here is derived from an EMBL/GenBank/DDBJ whole genome shotgun (WGS) entry which is preliminary data.</text>
</comment>
<evidence type="ECO:0000313" key="1">
    <source>
        <dbReference type="EMBL" id="EGD24689.1"/>
    </source>
</evidence>
<gene>
    <name evidence="1" type="ORF">HMPREF0724_11807</name>
</gene>
<accession>E9T0A6</accession>
<reference evidence="1" key="1">
    <citation type="submission" date="2011-01" db="EMBL/GenBank/DDBJ databases">
        <authorList>
            <person name="Muzny D."/>
            <person name="Qin X."/>
            <person name="Buhay C."/>
            <person name="Dugan-Rocha S."/>
            <person name="Ding Y."/>
            <person name="Chen G."/>
            <person name="Hawes A."/>
            <person name="Holder M."/>
            <person name="Jhangiani S."/>
            <person name="Johnson A."/>
            <person name="Khan Z."/>
            <person name="Li Z."/>
            <person name="Liu W."/>
            <person name="Liu X."/>
            <person name="Perez L."/>
            <person name="Shen H."/>
            <person name="Wang Q."/>
            <person name="Watt J."/>
            <person name="Xi L."/>
            <person name="Xin Y."/>
            <person name="Zhou J."/>
            <person name="Deng J."/>
            <person name="Jiang H."/>
            <person name="Liu Y."/>
            <person name="Qu J."/>
            <person name="Song X.-Z."/>
            <person name="Zhang L."/>
            <person name="Villasana D."/>
            <person name="Johnson A."/>
            <person name="Liu J."/>
            <person name="Liyanage D."/>
            <person name="Lorensuhewa L."/>
            <person name="Robinson T."/>
            <person name="Song A."/>
            <person name="Song B.-B."/>
            <person name="Dinh H."/>
            <person name="Thornton R."/>
            <person name="Coyle M."/>
            <person name="Francisco L."/>
            <person name="Jackson L."/>
            <person name="Javaid M."/>
            <person name="Korchina V."/>
            <person name="Kovar C."/>
            <person name="Mata R."/>
            <person name="Mathew T."/>
            <person name="Ngo R."/>
            <person name="Nguyen L."/>
            <person name="Nguyen N."/>
            <person name="Okwuonu G."/>
            <person name="Ongeri F."/>
            <person name="Pham C."/>
            <person name="Simmons D."/>
            <person name="Wilczek-Boney K."/>
            <person name="Hale W."/>
            <person name="Jakkamsetti A."/>
            <person name="Pham P."/>
            <person name="Ruth R."/>
            <person name="San Lucas F."/>
            <person name="Warren J."/>
            <person name="Zhang J."/>
            <person name="Zhao Z."/>
            <person name="Zhou C."/>
            <person name="Zhu D."/>
            <person name="Lee S."/>
            <person name="Bess C."/>
            <person name="Blankenburg K."/>
            <person name="Forbes L."/>
            <person name="Fu Q."/>
            <person name="Gubbala S."/>
            <person name="Hirani K."/>
            <person name="Jayaseelan J.C."/>
            <person name="Lara F."/>
            <person name="Munidasa M."/>
            <person name="Palculict T."/>
            <person name="Patil S."/>
            <person name="Pu L.-L."/>
            <person name="Saada N."/>
            <person name="Tang L."/>
            <person name="Weissenberger G."/>
            <person name="Zhu Y."/>
            <person name="Hemphill L."/>
            <person name="Shang Y."/>
            <person name="Youmans B."/>
            <person name="Ayvaz T."/>
            <person name="Ross M."/>
            <person name="Santibanez J."/>
            <person name="Aqrawi P."/>
            <person name="Gross S."/>
            <person name="Joshi V."/>
            <person name="Fowler G."/>
            <person name="Nazareth L."/>
            <person name="Reid J."/>
            <person name="Worley K."/>
            <person name="Petrosino J."/>
            <person name="Highlander S."/>
            <person name="Gibbs R."/>
        </authorList>
    </citation>
    <scope>NUCLEOTIDE SEQUENCE [LARGE SCALE GENOMIC DNA]</scope>
    <source>
        <strain evidence="1">ATCC 33707</strain>
    </source>
</reference>
<protein>
    <submittedName>
        <fullName evidence="1">Uncharacterized protein</fullName>
    </submittedName>
</protein>
<dbReference type="Proteomes" id="UP000004245">
    <property type="component" value="Unassembled WGS sequence"/>
</dbReference>
<dbReference type="HOGENOM" id="CLU_2556017_0_0_11"/>